<dbReference type="SUPFAM" id="SSF53335">
    <property type="entry name" value="S-adenosyl-L-methionine-dependent methyltransferases"/>
    <property type="match status" value="1"/>
</dbReference>
<evidence type="ECO:0000256" key="7">
    <source>
        <dbReference type="ARBA" id="ARBA00022679"/>
    </source>
</evidence>
<feature type="compositionally biased region" description="Pro residues" evidence="15">
    <location>
        <begin position="65"/>
        <end position="78"/>
    </location>
</feature>
<sequence length="554" mass="61275">MSDTFAPPTPGRAYESSIHAAAHDAAVAAAAGLHAAPAAAPASEPTPTPTPTHSEPSPASAAAPAPAPAPVAPPPQQPQQPQQQPPLDEARLPKGVALAPGGKVRLTDYAAIANAPLPAEGNGSFSNYHLCALVLLTPAVLLRFVPFVKVASMSWLVYFVFVALFGVPVTVAYWTVMSAIGPRINDKVELPGRPIEYYLQINDASLRAKYNGHKKIPMQVFHDAYFEGQIDLAAGRDMLEVLEYRLDWASMAFTPELFKFVFSVLIPDVIRHTEKQDMEQVRDHYDRGDDFYGWFLGPQMIYTSGMISDIHKKETLEELQDNKLSVVCSKLQLKASDKLLDIGCGWGTLTAFAAKNFGCDATGVTLARNQTKFGNERIARAGVSPDKARILCMDYRDIPVEAGHYDKIVSLEMAEHVGIRHYAKFLRDIYTRLDDDGTFLLQVAGLRPKWQYWDLVWGLFMNKYIFRGADASCSIGWVINQLEAAGFEVRSADVLGVHYSATIHRWLENWQGNKEKIVPKYGEKLYRIWDFFLASSTIIAREGGSSVFQIVTQK</sequence>
<comment type="pathway">
    <text evidence="3">Sphingolipid metabolism.</text>
</comment>
<evidence type="ECO:0000256" key="2">
    <source>
        <dbReference type="ARBA" id="ARBA00004760"/>
    </source>
</evidence>
<dbReference type="Proteomes" id="UP000245946">
    <property type="component" value="Unassembled WGS sequence"/>
</dbReference>
<keyword evidence="5" id="KW-0444">Lipid biosynthesis</keyword>
<evidence type="ECO:0000256" key="16">
    <source>
        <dbReference type="SAM" id="Phobius"/>
    </source>
</evidence>
<keyword evidence="8" id="KW-0949">S-adenosyl-L-methionine</keyword>
<evidence type="ECO:0000256" key="5">
    <source>
        <dbReference type="ARBA" id="ARBA00022516"/>
    </source>
</evidence>
<dbReference type="EC" id="2.1.1.317" evidence="14"/>
<evidence type="ECO:0000256" key="11">
    <source>
        <dbReference type="ARBA" id="ARBA00022989"/>
    </source>
</evidence>
<evidence type="ECO:0000256" key="4">
    <source>
        <dbReference type="ARBA" id="ARBA00010815"/>
    </source>
</evidence>
<dbReference type="CDD" id="cd02440">
    <property type="entry name" value="AdoMet_MTases"/>
    <property type="match status" value="1"/>
</dbReference>
<proteinExistence type="inferred from homology"/>
<accession>A0A316Z340</accession>
<evidence type="ECO:0000256" key="9">
    <source>
        <dbReference type="ARBA" id="ARBA00022692"/>
    </source>
</evidence>
<evidence type="ECO:0000256" key="8">
    <source>
        <dbReference type="ARBA" id="ARBA00022691"/>
    </source>
</evidence>
<feature type="compositionally biased region" description="Low complexity" evidence="15">
    <location>
        <begin position="29"/>
        <end position="43"/>
    </location>
</feature>
<feature type="compositionally biased region" description="Low complexity" evidence="15">
    <location>
        <begin position="51"/>
        <end position="64"/>
    </location>
</feature>
<evidence type="ECO:0000256" key="14">
    <source>
        <dbReference type="ARBA" id="ARBA00039020"/>
    </source>
</evidence>
<feature type="region of interest" description="Disordered" evidence="15">
    <location>
        <begin position="29"/>
        <end position="88"/>
    </location>
</feature>
<evidence type="ECO:0000256" key="3">
    <source>
        <dbReference type="ARBA" id="ARBA00004991"/>
    </source>
</evidence>
<keyword evidence="6 17" id="KW-0489">Methyltransferase</keyword>
<dbReference type="PANTHER" id="PTHR45197">
    <property type="entry name" value="SYNTHASE, PUTATIVE (AFU_ORTHOLOGUE AFUA_7G04190)-RELATED"/>
    <property type="match status" value="1"/>
</dbReference>
<dbReference type="GO" id="GO:0032259">
    <property type="term" value="P:methylation"/>
    <property type="evidence" value="ECO:0007669"/>
    <property type="project" value="UniProtKB-KW"/>
</dbReference>
<comment type="similarity">
    <text evidence="4">Belongs to the CFA/CMAS family.</text>
</comment>
<evidence type="ECO:0000256" key="13">
    <source>
        <dbReference type="ARBA" id="ARBA00023136"/>
    </source>
</evidence>
<dbReference type="GO" id="GO:0016020">
    <property type="term" value="C:membrane"/>
    <property type="evidence" value="ECO:0007669"/>
    <property type="project" value="UniProtKB-SubCell"/>
</dbReference>
<name>A0A316Z340_9BASI</name>
<keyword evidence="9 16" id="KW-0812">Transmembrane</keyword>
<keyword evidence="11 16" id="KW-1133">Transmembrane helix</keyword>
<keyword evidence="13 16" id="KW-0472">Membrane</keyword>
<dbReference type="STRING" id="58919.A0A316Z340"/>
<dbReference type="GeneID" id="37267883"/>
<evidence type="ECO:0000256" key="1">
    <source>
        <dbReference type="ARBA" id="ARBA00004141"/>
    </source>
</evidence>
<feature type="transmembrane region" description="Helical" evidence="16">
    <location>
        <begin position="127"/>
        <end position="148"/>
    </location>
</feature>
<comment type="pathway">
    <text evidence="2">Lipid metabolism; sphingolipid metabolism.</text>
</comment>
<dbReference type="EMBL" id="KZ819300">
    <property type="protein sequence ID" value="PWN96200.1"/>
    <property type="molecule type" value="Genomic_DNA"/>
</dbReference>
<keyword evidence="12" id="KW-0443">Lipid metabolism</keyword>
<feature type="transmembrane region" description="Helical" evidence="16">
    <location>
        <begin position="155"/>
        <end position="176"/>
    </location>
</feature>
<evidence type="ECO:0000256" key="12">
    <source>
        <dbReference type="ARBA" id="ARBA00023098"/>
    </source>
</evidence>
<organism evidence="17 18">
    <name type="scientific">Tilletiopsis washingtonensis</name>
    <dbReference type="NCBI Taxonomy" id="58919"/>
    <lineage>
        <taxon>Eukaryota</taxon>
        <taxon>Fungi</taxon>
        <taxon>Dikarya</taxon>
        <taxon>Basidiomycota</taxon>
        <taxon>Ustilaginomycotina</taxon>
        <taxon>Exobasidiomycetes</taxon>
        <taxon>Entylomatales</taxon>
        <taxon>Entylomatales incertae sedis</taxon>
        <taxon>Tilletiopsis</taxon>
    </lineage>
</organism>
<dbReference type="PANTHER" id="PTHR45197:SF1">
    <property type="entry name" value="SPHINGOLIPID C9-METHYLTRANSFERASE A-RELATED"/>
    <property type="match status" value="1"/>
</dbReference>
<dbReference type="RefSeq" id="XP_025596479.1">
    <property type="nucleotide sequence ID" value="XM_025740337.1"/>
</dbReference>
<dbReference type="Pfam" id="PF02353">
    <property type="entry name" value="CMAS"/>
    <property type="match status" value="1"/>
</dbReference>
<keyword evidence="7 17" id="KW-0808">Transferase</keyword>
<evidence type="ECO:0000256" key="15">
    <source>
        <dbReference type="SAM" id="MobiDB-lite"/>
    </source>
</evidence>
<reference evidence="17 18" key="1">
    <citation type="journal article" date="2018" name="Mol. Biol. Evol.">
        <title>Broad Genomic Sampling Reveals a Smut Pathogenic Ancestry of the Fungal Clade Ustilaginomycotina.</title>
        <authorList>
            <person name="Kijpornyongpan T."/>
            <person name="Mondo S.J."/>
            <person name="Barry K."/>
            <person name="Sandor L."/>
            <person name="Lee J."/>
            <person name="Lipzen A."/>
            <person name="Pangilinan J."/>
            <person name="LaButti K."/>
            <person name="Hainaut M."/>
            <person name="Henrissat B."/>
            <person name="Grigoriev I.V."/>
            <person name="Spatafora J.W."/>
            <person name="Aime M.C."/>
        </authorList>
    </citation>
    <scope>NUCLEOTIDE SEQUENCE [LARGE SCALE GENOMIC DNA]</scope>
    <source>
        <strain evidence="17 18">MCA 4186</strain>
    </source>
</reference>
<evidence type="ECO:0000256" key="10">
    <source>
        <dbReference type="ARBA" id="ARBA00022919"/>
    </source>
</evidence>
<evidence type="ECO:0000256" key="6">
    <source>
        <dbReference type="ARBA" id="ARBA00022603"/>
    </source>
</evidence>
<keyword evidence="18" id="KW-1185">Reference proteome</keyword>
<dbReference type="GO" id="GO:0008168">
    <property type="term" value="F:methyltransferase activity"/>
    <property type="evidence" value="ECO:0007669"/>
    <property type="project" value="UniProtKB-KW"/>
</dbReference>
<dbReference type="Gene3D" id="3.40.50.150">
    <property type="entry name" value="Vaccinia Virus protein VP39"/>
    <property type="match status" value="1"/>
</dbReference>
<dbReference type="OrthoDB" id="412182at2759"/>
<evidence type="ECO:0000313" key="17">
    <source>
        <dbReference type="EMBL" id="PWN96200.1"/>
    </source>
</evidence>
<comment type="subcellular location">
    <subcellularLocation>
        <location evidence="1">Membrane</location>
        <topology evidence="1">Multi-pass membrane protein</topology>
    </subcellularLocation>
</comment>
<gene>
    <name evidence="17" type="ORF">FA09DRAFT_300487</name>
</gene>
<dbReference type="InterPro" id="IPR052290">
    <property type="entry name" value="Sphingo_C9-MT"/>
</dbReference>
<dbReference type="AlphaFoldDB" id="A0A316Z340"/>
<evidence type="ECO:0000313" key="18">
    <source>
        <dbReference type="Proteomes" id="UP000245946"/>
    </source>
</evidence>
<protein>
    <recommendedName>
        <fullName evidence="14">sphingolipid C(9)-methyltransferase</fullName>
        <ecNumber evidence="14">2.1.1.317</ecNumber>
    </recommendedName>
</protein>
<dbReference type="GO" id="GO:0006665">
    <property type="term" value="P:sphingolipid metabolic process"/>
    <property type="evidence" value="ECO:0007669"/>
    <property type="project" value="UniProtKB-KW"/>
</dbReference>
<keyword evidence="10" id="KW-0746">Sphingolipid metabolism</keyword>
<dbReference type="InterPro" id="IPR029063">
    <property type="entry name" value="SAM-dependent_MTases_sf"/>
</dbReference>